<name>A0A175W8B9_9PEZI</name>
<sequence length="745" mass="81841">MGRRPNALILQYFERGPKLQDQSNRYPHTCRSCGEHFPRGRLDSLTSHLTKKCPAISEAERVNALLTLSGMSHASQRFQQSQHAQAQAQARAQGNGSPVDLPMIQRDWTALGVLAEVSRQIDLNEKNDDRGQPNGAAPPALAPAPAPPGSQPADRFELQEQFTLDNPPTGQESGASKATKAESSSPERDRTLTAEERLQEILRADDANNTNADSANISMAAAATARLHPEYLDPEILGEEAAAAADAATASAAAAAAAAAAANSLPVADMDITEEPAAVPTTPAVPASSAPQPWGELTYATDSFQATMPNNGAVAPVTPTTPLAKGGFRLETAGSNGAKSRHSRARFNATRRKEVQEVRKIGACIRCRVLRKTCSQGSPCDTCRKVLSPRVWRSGCVRTKFSEQLDLYSAGVQIVLAQARVNSLKQTMTLGNHGVMVEACHFPECESRLQLQVLQRDPDRDAEGKLVDPSIMDDRPSNYPIVMLDNDNQDVPARVETYMREVLPELIRREPSHFMRVTLQTAVDVAGKTNDELLKKSLELWGLVEILDRERQWTINAKTWADDTPARSIKEDTDGELFNTVCLQLAAAAERKAAATSKALLTGMQRVLQDSKVKIDFNMYFAVLILLNCVEKSSWAFKAWEQENLRNLWPLEKEPVSFAQQGYVIANLLHMLLGIRKALPRTARRETDGRLVTEEDNPGMREYFDAINLDFAQVKAKQERPAFSPTDSRSFELLFCSTLLLPNSE</sequence>
<dbReference type="AlphaFoldDB" id="A0A175W8B9"/>
<dbReference type="InterPro" id="IPR052973">
    <property type="entry name" value="Fungal_sec-metab_reg_TF"/>
</dbReference>
<dbReference type="Proteomes" id="UP000078237">
    <property type="component" value="Unassembled WGS sequence"/>
</dbReference>
<dbReference type="EMBL" id="LCTW02000077">
    <property type="protein sequence ID" value="KXX79792.1"/>
    <property type="molecule type" value="Genomic_DNA"/>
</dbReference>
<proteinExistence type="predicted"/>
<keyword evidence="3" id="KW-1185">Reference proteome</keyword>
<feature type="compositionally biased region" description="Low complexity" evidence="1">
    <location>
        <begin position="76"/>
        <end position="93"/>
    </location>
</feature>
<comment type="caution">
    <text evidence="2">The sequence shown here is derived from an EMBL/GenBank/DDBJ whole genome shotgun (WGS) entry which is preliminary data.</text>
</comment>
<dbReference type="OrthoDB" id="5417895at2759"/>
<organism evidence="2 3">
    <name type="scientific">Madurella mycetomatis</name>
    <dbReference type="NCBI Taxonomy" id="100816"/>
    <lineage>
        <taxon>Eukaryota</taxon>
        <taxon>Fungi</taxon>
        <taxon>Dikarya</taxon>
        <taxon>Ascomycota</taxon>
        <taxon>Pezizomycotina</taxon>
        <taxon>Sordariomycetes</taxon>
        <taxon>Sordariomycetidae</taxon>
        <taxon>Sordariales</taxon>
        <taxon>Sordariales incertae sedis</taxon>
        <taxon>Madurella</taxon>
    </lineage>
</organism>
<evidence type="ECO:0000313" key="2">
    <source>
        <dbReference type="EMBL" id="KXX79792.1"/>
    </source>
</evidence>
<feature type="region of interest" description="Disordered" evidence="1">
    <location>
        <begin position="125"/>
        <end position="192"/>
    </location>
</feature>
<reference evidence="2 3" key="1">
    <citation type="journal article" date="2016" name="Genome Announc.">
        <title>Genome Sequence of Madurella mycetomatis mm55, Isolated from a Human Mycetoma Case in Sudan.</title>
        <authorList>
            <person name="Smit S."/>
            <person name="Derks M.F."/>
            <person name="Bervoets S."/>
            <person name="Fahal A."/>
            <person name="van Leeuwen W."/>
            <person name="van Belkum A."/>
            <person name="van de Sande W.W."/>
        </authorList>
    </citation>
    <scope>NUCLEOTIDE SEQUENCE [LARGE SCALE GENOMIC DNA]</scope>
    <source>
        <strain evidence="3">mm55</strain>
    </source>
</reference>
<evidence type="ECO:0000256" key="1">
    <source>
        <dbReference type="SAM" id="MobiDB-lite"/>
    </source>
</evidence>
<dbReference type="VEuPathDB" id="FungiDB:MMYC01_204390"/>
<feature type="compositionally biased region" description="Polar residues" evidence="1">
    <location>
        <begin position="160"/>
        <end position="184"/>
    </location>
</feature>
<protein>
    <submittedName>
        <fullName evidence="2">Uncharacterized protein</fullName>
    </submittedName>
</protein>
<accession>A0A175W8B9</accession>
<dbReference type="STRING" id="100816.A0A175W8B9"/>
<evidence type="ECO:0000313" key="3">
    <source>
        <dbReference type="Proteomes" id="UP000078237"/>
    </source>
</evidence>
<gene>
    <name evidence="2" type="ORF">MMYC01_204390</name>
</gene>
<dbReference type="PANTHER" id="PTHR35392">
    <property type="entry name" value="ZN(II)2CYS6 TRANSCRIPTION FACTOR (EUROFUNG)-RELATED-RELATED"/>
    <property type="match status" value="1"/>
</dbReference>
<dbReference type="PANTHER" id="PTHR35392:SF2">
    <property type="entry name" value="ZN(II)2CYS6 TRANSCRIPTION FACTOR (EUROFUNG)"/>
    <property type="match status" value="1"/>
</dbReference>
<feature type="region of interest" description="Disordered" evidence="1">
    <location>
        <begin position="76"/>
        <end position="101"/>
    </location>
</feature>
<feature type="compositionally biased region" description="Pro residues" evidence="1">
    <location>
        <begin position="140"/>
        <end position="150"/>
    </location>
</feature>